<dbReference type="Proteomes" id="UP000236291">
    <property type="component" value="Unassembled WGS sequence"/>
</dbReference>
<reference evidence="1 2" key="2">
    <citation type="journal article" date="2017" name="Front. Plant Sci.">
        <title>Gene Classification and Mining of Molecular Markers Useful in Red Clover (Trifolium pratense) Breeding.</title>
        <authorList>
            <person name="Istvanek J."/>
            <person name="Dluhosova J."/>
            <person name="Dluhos P."/>
            <person name="Patkova L."/>
            <person name="Nedelnik J."/>
            <person name="Repkova J."/>
        </authorList>
    </citation>
    <scope>NUCLEOTIDE SEQUENCE [LARGE SCALE GENOMIC DNA]</scope>
    <source>
        <strain evidence="2">cv. Tatra</strain>
        <tissue evidence="1">Young leaves</tissue>
    </source>
</reference>
<feature type="non-terminal residue" evidence="1">
    <location>
        <position position="1"/>
    </location>
</feature>
<gene>
    <name evidence="1" type="ORF">L195_g038523</name>
</gene>
<evidence type="ECO:0000313" key="1">
    <source>
        <dbReference type="EMBL" id="PNX82494.1"/>
    </source>
</evidence>
<dbReference type="EMBL" id="ASHM01042120">
    <property type="protein sequence ID" value="PNX82494.1"/>
    <property type="molecule type" value="Genomic_DNA"/>
</dbReference>
<organism evidence="1 2">
    <name type="scientific">Trifolium pratense</name>
    <name type="common">Red clover</name>
    <dbReference type="NCBI Taxonomy" id="57577"/>
    <lineage>
        <taxon>Eukaryota</taxon>
        <taxon>Viridiplantae</taxon>
        <taxon>Streptophyta</taxon>
        <taxon>Embryophyta</taxon>
        <taxon>Tracheophyta</taxon>
        <taxon>Spermatophyta</taxon>
        <taxon>Magnoliopsida</taxon>
        <taxon>eudicotyledons</taxon>
        <taxon>Gunneridae</taxon>
        <taxon>Pentapetalae</taxon>
        <taxon>rosids</taxon>
        <taxon>fabids</taxon>
        <taxon>Fabales</taxon>
        <taxon>Fabaceae</taxon>
        <taxon>Papilionoideae</taxon>
        <taxon>50 kb inversion clade</taxon>
        <taxon>NPAAA clade</taxon>
        <taxon>Hologalegina</taxon>
        <taxon>IRL clade</taxon>
        <taxon>Trifolieae</taxon>
        <taxon>Trifolium</taxon>
    </lineage>
</organism>
<reference evidence="1 2" key="1">
    <citation type="journal article" date="2014" name="Am. J. Bot.">
        <title>Genome assembly and annotation for red clover (Trifolium pratense; Fabaceae).</title>
        <authorList>
            <person name="Istvanek J."/>
            <person name="Jaros M."/>
            <person name="Krenek A."/>
            <person name="Repkova J."/>
        </authorList>
    </citation>
    <scope>NUCLEOTIDE SEQUENCE [LARGE SCALE GENOMIC DNA]</scope>
    <source>
        <strain evidence="2">cv. Tatra</strain>
        <tissue evidence="1">Young leaves</tissue>
    </source>
</reference>
<proteinExistence type="predicted"/>
<sequence length="33" mass="3690">RYNPPLRGKAAQTVVYHLHLRTIAGHPPVLINS</sequence>
<accession>A0A2K3LVD2</accession>
<protein>
    <submittedName>
        <fullName evidence="1">Uncharacterized protein</fullName>
    </submittedName>
</protein>
<evidence type="ECO:0000313" key="2">
    <source>
        <dbReference type="Proteomes" id="UP000236291"/>
    </source>
</evidence>
<comment type="caution">
    <text evidence="1">The sequence shown here is derived from an EMBL/GenBank/DDBJ whole genome shotgun (WGS) entry which is preliminary data.</text>
</comment>
<dbReference type="AlphaFoldDB" id="A0A2K3LVD2"/>
<name>A0A2K3LVD2_TRIPR</name>